<dbReference type="EMBL" id="QJTD01000001">
    <property type="protein sequence ID" value="PYE83365.1"/>
    <property type="molecule type" value="Genomic_DNA"/>
</dbReference>
<dbReference type="OrthoDB" id="338827at2"/>
<dbReference type="RefSeq" id="WP_110474462.1">
    <property type="nucleotide sequence ID" value="NZ_BMWQ01000001.1"/>
</dbReference>
<keyword evidence="2" id="KW-1185">Reference proteome</keyword>
<proteinExistence type="predicted"/>
<protein>
    <submittedName>
        <fullName evidence="1">Putative repeat protein (TIGR03806 family)</fullName>
    </submittedName>
</protein>
<gene>
    <name evidence="1" type="ORF">DFQ11_101799</name>
</gene>
<dbReference type="Pfam" id="PF17963">
    <property type="entry name" value="Big_9"/>
    <property type="match status" value="1"/>
</dbReference>
<dbReference type="PROSITE" id="PS51257">
    <property type="entry name" value="PROKAR_LIPOPROTEIN"/>
    <property type="match status" value="1"/>
</dbReference>
<accession>A0A2V4XBE0</accession>
<dbReference type="Gene3D" id="2.60.40.3440">
    <property type="match status" value="1"/>
</dbReference>
<dbReference type="Proteomes" id="UP000248054">
    <property type="component" value="Unassembled WGS sequence"/>
</dbReference>
<name>A0A2V4XBE0_9FLAO</name>
<sequence length="453" mass="50982">MNKHYAFALILILFLFACGKDDGLTPLLIETQPDHITITQNSEVEIFILANDVNIPTIGEITITSPSRGIATILDINNTPNNPSDDSIKYIANSNEVGVDTFQYTICSHSGDCKTETITVTITSSTSVLYDLENMPFSTLSEYQLFEGDLKNLEPSFNVIPYTLNSTLFSDYAKKKRFIWMPNNSKAVFVNEDDILNFPVGTILVKNFYYDNVLPDNSTQILETRLIIKKQNGWVFANYAWNNDQTEAILDMNGRYVDVQWLQNNEEKSVEYRIPSGAECHTCHKVTETARPIGPKPRNLNLSYDYNDGTANQLEKLVDIGYLENTLPASILKLPDYNDSSEPLDLRLRAYLDINCAHCHSEETHCAYRPLRLDFSSTEDDTNLGVCVDPDTDLGLGLGHIVEPGYARGSVLHYRINSVEPSNRMPLLARTIIHTEGVELVEAWINSLNITCN</sequence>
<dbReference type="AlphaFoldDB" id="A0A2V4XBE0"/>
<reference evidence="1 2" key="1">
    <citation type="submission" date="2018-06" db="EMBL/GenBank/DDBJ databases">
        <title>Genomic Encyclopedia of Type Strains, Phase III (KMG-III): the genomes of soil and plant-associated and newly described type strains.</title>
        <authorList>
            <person name="Whitman W."/>
        </authorList>
    </citation>
    <scope>NUCLEOTIDE SEQUENCE [LARGE SCALE GENOMIC DNA]</scope>
    <source>
        <strain evidence="1 2">CECT 7945</strain>
    </source>
</reference>
<comment type="caution">
    <text evidence="1">The sequence shown here is derived from an EMBL/GenBank/DDBJ whole genome shotgun (WGS) entry which is preliminary data.</text>
</comment>
<evidence type="ECO:0000313" key="1">
    <source>
        <dbReference type="EMBL" id="PYE83365.1"/>
    </source>
</evidence>
<evidence type="ECO:0000313" key="2">
    <source>
        <dbReference type="Proteomes" id="UP000248054"/>
    </source>
</evidence>
<organism evidence="1 2">
    <name type="scientific">Winogradskyella epiphytica</name>
    <dbReference type="NCBI Taxonomy" id="262005"/>
    <lineage>
        <taxon>Bacteria</taxon>
        <taxon>Pseudomonadati</taxon>
        <taxon>Bacteroidota</taxon>
        <taxon>Flavobacteriia</taxon>
        <taxon>Flavobacteriales</taxon>
        <taxon>Flavobacteriaceae</taxon>
        <taxon>Winogradskyella</taxon>
    </lineage>
</organism>